<accession>A0A0M2JS76</accession>
<dbReference type="AlphaFoldDB" id="A0A0M2JS76"/>
<organism evidence="1 2">
    <name type="scientific">Mycolicibacterium obuense</name>
    <dbReference type="NCBI Taxonomy" id="1807"/>
    <lineage>
        <taxon>Bacteria</taxon>
        <taxon>Bacillati</taxon>
        <taxon>Actinomycetota</taxon>
        <taxon>Actinomycetes</taxon>
        <taxon>Mycobacteriales</taxon>
        <taxon>Mycobacteriaceae</taxon>
        <taxon>Mycolicibacterium</taxon>
    </lineage>
</organism>
<dbReference type="Proteomes" id="UP000034150">
    <property type="component" value="Unassembled WGS sequence"/>
</dbReference>
<proteinExistence type="predicted"/>
<evidence type="ECO:0000313" key="2">
    <source>
        <dbReference type="Proteomes" id="UP000034150"/>
    </source>
</evidence>
<comment type="caution">
    <text evidence="1">The sequence shown here is derived from an EMBL/GenBank/DDBJ whole genome shotgun (WGS) entry which is preliminary data.</text>
</comment>
<dbReference type="OrthoDB" id="4624666at2"/>
<dbReference type="PATRIC" id="fig|1807.13.peg.5450"/>
<keyword evidence="2" id="KW-1185">Reference proteome</keyword>
<name>A0A0M2JS76_9MYCO</name>
<dbReference type="RefSeq" id="WP_046365612.1">
    <property type="nucleotide sequence ID" value="NZ_LAUZ02000104.1"/>
</dbReference>
<reference evidence="1 2" key="1">
    <citation type="journal article" date="2015" name="Genome Announc.">
        <title>Draft Genome Sequence of Mycobacterium obuense Strain UC1, Isolated from Patient Sputum.</title>
        <authorList>
            <person name="Greninger A.L."/>
            <person name="Cunningham G."/>
            <person name="Hsu E.D."/>
            <person name="Yu J.M."/>
            <person name="Chiu C.Y."/>
            <person name="Miller S."/>
        </authorList>
    </citation>
    <scope>NUCLEOTIDE SEQUENCE [LARGE SCALE GENOMIC DNA]</scope>
    <source>
        <strain evidence="1 2">UC1</strain>
    </source>
</reference>
<protein>
    <submittedName>
        <fullName evidence="1">Uncharacterized protein</fullName>
    </submittedName>
</protein>
<sequence length="135" mass="15125">MIRVVDCAERIAAGWGQNYHHTALATAISDLYNDLIAFPAAWPPHRRNSFTLGAADTAACELTTLLDDYLDTYIDSKVEDSLSMLAEDYFIWQIDDLLPARVAEQAIDDPGRGEGSMTACSPTQRWLNRRVATFW</sequence>
<dbReference type="EMBL" id="LAUZ02000104">
    <property type="protein sequence ID" value="KKE99412.1"/>
    <property type="molecule type" value="Genomic_DNA"/>
</dbReference>
<gene>
    <name evidence="1" type="ORF">WN67_24195</name>
</gene>
<evidence type="ECO:0000313" key="1">
    <source>
        <dbReference type="EMBL" id="KKE99412.1"/>
    </source>
</evidence>